<gene>
    <name evidence="1" type="ORF">GMARGA_LOCUS41449</name>
</gene>
<feature type="non-terminal residue" evidence="1">
    <location>
        <position position="1"/>
    </location>
</feature>
<evidence type="ECO:0000313" key="1">
    <source>
        <dbReference type="EMBL" id="CAG8852628.1"/>
    </source>
</evidence>
<keyword evidence="2" id="KW-1185">Reference proteome</keyword>
<dbReference type="EMBL" id="CAJVQB010114502">
    <property type="protein sequence ID" value="CAG8852628.1"/>
    <property type="molecule type" value="Genomic_DNA"/>
</dbReference>
<evidence type="ECO:0000313" key="2">
    <source>
        <dbReference type="Proteomes" id="UP000789901"/>
    </source>
</evidence>
<dbReference type="Proteomes" id="UP000789901">
    <property type="component" value="Unassembled WGS sequence"/>
</dbReference>
<protein>
    <submittedName>
        <fullName evidence="1">23947_t:CDS:1</fullName>
    </submittedName>
</protein>
<organism evidence="1 2">
    <name type="scientific">Gigaspora margarita</name>
    <dbReference type="NCBI Taxonomy" id="4874"/>
    <lineage>
        <taxon>Eukaryota</taxon>
        <taxon>Fungi</taxon>
        <taxon>Fungi incertae sedis</taxon>
        <taxon>Mucoromycota</taxon>
        <taxon>Glomeromycotina</taxon>
        <taxon>Glomeromycetes</taxon>
        <taxon>Diversisporales</taxon>
        <taxon>Gigasporaceae</taxon>
        <taxon>Gigaspora</taxon>
    </lineage>
</organism>
<reference evidence="1 2" key="1">
    <citation type="submission" date="2021-06" db="EMBL/GenBank/DDBJ databases">
        <authorList>
            <person name="Kallberg Y."/>
            <person name="Tangrot J."/>
            <person name="Rosling A."/>
        </authorList>
    </citation>
    <scope>NUCLEOTIDE SEQUENCE [LARGE SCALE GENOMIC DNA]</scope>
    <source>
        <strain evidence="1 2">120-4 pot B 10/14</strain>
    </source>
</reference>
<comment type="caution">
    <text evidence="1">The sequence shown here is derived from an EMBL/GenBank/DDBJ whole genome shotgun (WGS) entry which is preliminary data.</text>
</comment>
<name>A0ABN7XE03_GIGMA</name>
<proteinExistence type="predicted"/>
<accession>A0ABN7XE03</accession>
<sequence>SLHNQKSQHISEICSLVQSSQTMTDTVFKNKIKSLFKIKHAPAFGIMDNKSACGEIKNLVICCQALNEKKQSPIIVTMHLENILRCNSKTVSNIATESIQREVLML</sequence>